<dbReference type="AlphaFoldDB" id="A0A1X0K144"/>
<keyword evidence="2" id="KW-1185">Reference proteome</keyword>
<dbReference type="RefSeq" id="WP_083123758.1">
    <property type="nucleotide sequence ID" value="NZ_MVIM01000001.1"/>
</dbReference>
<dbReference type="OrthoDB" id="115252at2"/>
<dbReference type="Pfam" id="PF02958">
    <property type="entry name" value="EcKL"/>
    <property type="match status" value="1"/>
</dbReference>
<sequence>MPLIPEDPSAITAGWLSEVLDADVSACKVEQIAIGVGLLGRLFRVHLEGGPDVPETVVVKLPTLDVTARVNLCEELEFYLREVRFYQEIGLTNPLRPAQPYFAAFDDATHDFVLVLEDLGRLRNVDQLIGCTPADAATVIDAIARHHGHWWANDRLSSLHWLKPFTAPPFTEVIVDNYRAAWPKFLELAGSDLSPLMRRFGERFTSLMPWLIEEFSREPHTFLHGDLRLDQLFFAVEDDDPPVTVLDWQITGRGRGAWDLSYFLSQSLTPETRRDIEDELIARYARRLAKLGIEYPSAELQRDYRLTTAWCFIYPVMASGRIEVVNERNMELARTMLSRSVAAMEDHDCLSLRPD</sequence>
<evidence type="ECO:0000313" key="1">
    <source>
        <dbReference type="EMBL" id="ORB68821.1"/>
    </source>
</evidence>
<organism evidence="1 2">
    <name type="scientific">Mycolicibacterium tusciae</name>
    <dbReference type="NCBI Taxonomy" id="75922"/>
    <lineage>
        <taxon>Bacteria</taxon>
        <taxon>Bacillati</taxon>
        <taxon>Actinomycetota</taxon>
        <taxon>Actinomycetes</taxon>
        <taxon>Mycobacteriales</taxon>
        <taxon>Mycobacteriaceae</taxon>
        <taxon>Mycolicibacterium</taxon>
    </lineage>
</organism>
<dbReference type="PANTHER" id="PTHR23020">
    <property type="entry name" value="UNCHARACTERIZED NUCLEAR HORMONE RECEPTOR-RELATED"/>
    <property type="match status" value="1"/>
</dbReference>
<accession>A0A1X0K144</accession>
<dbReference type="InterPro" id="IPR004119">
    <property type="entry name" value="EcKL"/>
</dbReference>
<reference evidence="1 2" key="1">
    <citation type="submission" date="2017-02" db="EMBL/GenBank/DDBJ databases">
        <title>The new phylogeny of genus Mycobacterium.</title>
        <authorList>
            <person name="Tortoli E."/>
            <person name="Trovato A."/>
            <person name="Cirillo D.M."/>
        </authorList>
    </citation>
    <scope>NUCLEOTIDE SEQUENCE [LARGE SCALE GENOMIC DNA]</scope>
    <source>
        <strain evidence="1 2">DSM 44338</strain>
    </source>
</reference>
<dbReference type="PANTHER" id="PTHR23020:SF41">
    <property type="entry name" value="AMINOGLYCOSIDE PHOSPHOTRANSFERASE DOMAIN-CONTAINING PROTEIN"/>
    <property type="match status" value="1"/>
</dbReference>
<dbReference type="Proteomes" id="UP000192411">
    <property type="component" value="Unassembled WGS sequence"/>
</dbReference>
<proteinExistence type="predicted"/>
<dbReference type="STRING" id="75922.BST47_02765"/>
<evidence type="ECO:0000313" key="2">
    <source>
        <dbReference type="Proteomes" id="UP000192411"/>
    </source>
</evidence>
<dbReference type="EMBL" id="MVIM01000001">
    <property type="protein sequence ID" value="ORB68821.1"/>
    <property type="molecule type" value="Genomic_DNA"/>
</dbReference>
<protein>
    <submittedName>
        <fullName evidence="1">Phosphotransferase</fullName>
    </submittedName>
</protein>
<dbReference type="GO" id="GO:0016740">
    <property type="term" value="F:transferase activity"/>
    <property type="evidence" value="ECO:0007669"/>
    <property type="project" value="UniProtKB-KW"/>
</dbReference>
<dbReference type="SUPFAM" id="SSF56112">
    <property type="entry name" value="Protein kinase-like (PK-like)"/>
    <property type="match status" value="1"/>
</dbReference>
<gene>
    <name evidence="1" type="ORF">BST47_02765</name>
</gene>
<comment type="caution">
    <text evidence="1">The sequence shown here is derived from an EMBL/GenBank/DDBJ whole genome shotgun (WGS) entry which is preliminary data.</text>
</comment>
<dbReference type="InterPro" id="IPR011009">
    <property type="entry name" value="Kinase-like_dom_sf"/>
</dbReference>
<name>A0A1X0K144_9MYCO</name>
<keyword evidence="1" id="KW-0808">Transferase</keyword>
<dbReference type="InterPro" id="IPR052961">
    <property type="entry name" value="Oxido-Kinase-like_Enzymes"/>
</dbReference>
<dbReference type="Gene3D" id="3.90.1200.10">
    <property type="match status" value="1"/>
</dbReference>